<sequence>MTSRRRSSKRPKHSHLVGLDSLMALDFDELPQPHVEEVRCAEEDFMAGPVKHPGALDKKADRSKSSASKRHWRSAPAMSPLERFYNLYIAPFDTRDLGKGKKRDKRKTSKDNTISSVESLSPDPCTAEAAAPILQEVKDSAKDETDALADPEAPHSSGRCWFLERNLENTGQVGNWKLKSWTNPETVRKEKENDPIPDDADDQLKDDGAELEAPPGGSAPLQGRSTDKDSPLNIEVNPERIKIREGHEKMSFNKRHTQVIILGEFDSYGFAEDTLRTPTPDKKSAHGSKDASSEGKRASMSIRGEHVYINIGGENTQIKTYKDYGTINVIGRNSKKSSGKSDKKTNAKKSPGASDEEVRESQADVSEEQELRRPGERMESGKDGASENVASFNSAREPMTIPLDAAEPDREDTRDKLGAYTEEGLVNNVLEAMNTAHVYWTFSEQKSLDLTDPQSDNDCVQATFSEIHG</sequence>
<feature type="region of interest" description="Disordered" evidence="1">
    <location>
        <begin position="173"/>
        <end position="248"/>
    </location>
</feature>
<gene>
    <name evidence="2" type="ORF">GSLYS_00006076001</name>
</gene>
<organism evidence="2 3">
    <name type="scientific">Lymnaea stagnalis</name>
    <name type="common">Great pond snail</name>
    <name type="synonym">Helix stagnalis</name>
    <dbReference type="NCBI Taxonomy" id="6523"/>
    <lineage>
        <taxon>Eukaryota</taxon>
        <taxon>Metazoa</taxon>
        <taxon>Spiralia</taxon>
        <taxon>Lophotrochozoa</taxon>
        <taxon>Mollusca</taxon>
        <taxon>Gastropoda</taxon>
        <taxon>Heterobranchia</taxon>
        <taxon>Euthyneura</taxon>
        <taxon>Panpulmonata</taxon>
        <taxon>Hygrophila</taxon>
        <taxon>Lymnaeoidea</taxon>
        <taxon>Lymnaeidae</taxon>
        <taxon>Lymnaea</taxon>
    </lineage>
</organism>
<accession>A0AAV2HIY2</accession>
<reference evidence="2 3" key="1">
    <citation type="submission" date="2024-04" db="EMBL/GenBank/DDBJ databases">
        <authorList>
            <consortium name="Genoscope - CEA"/>
            <person name="William W."/>
        </authorList>
    </citation>
    <scope>NUCLEOTIDE SEQUENCE [LARGE SCALE GENOMIC DNA]</scope>
</reference>
<dbReference type="EMBL" id="CAXITT010000103">
    <property type="protein sequence ID" value="CAL1531997.1"/>
    <property type="molecule type" value="Genomic_DNA"/>
</dbReference>
<feature type="region of interest" description="Disordered" evidence="1">
    <location>
        <begin position="273"/>
        <end position="299"/>
    </location>
</feature>
<proteinExistence type="predicted"/>
<dbReference type="Proteomes" id="UP001497497">
    <property type="component" value="Unassembled WGS sequence"/>
</dbReference>
<evidence type="ECO:0000256" key="1">
    <source>
        <dbReference type="SAM" id="MobiDB-lite"/>
    </source>
</evidence>
<feature type="compositionally biased region" description="Basic and acidic residues" evidence="1">
    <location>
        <begin position="136"/>
        <end position="145"/>
    </location>
</feature>
<evidence type="ECO:0000313" key="3">
    <source>
        <dbReference type="Proteomes" id="UP001497497"/>
    </source>
</evidence>
<comment type="caution">
    <text evidence="2">The sequence shown here is derived from an EMBL/GenBank/DDBJ whole genome shotgun (WGS) entry which is preliminary data.</text>
</comment>
<name>A0AAV2HIY2_LYMST</name>
<feature type="region of interest" description="Disordered" evidence="1">
    <location>
        <begin position="95"/>
        <end position="160"/>
    </location>
</feature>
<feature type="region of interest" description="Disordered" evidence="1">
    <location>
        <begin position="46"/>
        <end position="75"/>
    </location>
</feature>
<feature type="compositionally biased region" description="Basic and acidic residues" evidence="1">
    <location>
        <begin position="369"/>
        <end position="385"/>
    </location>
</feature>
<feature type="compositionally biased region" description="Basic and acidic residues" evidence="1">
    <location>
        <begin position="273"/>
        <end position="297"/>
    </location>
</feature>
<dbReference type="AlphaFoldDB" id="A0AAV2HIY2"/>
<feature type="compositionally biased region" description="Basic and acidic residues" evidence="1">
    <location>
        <begin position="237"/>
        <end position="248"/>
    </location>
</feature>
<evidence type="ECO:0000313" key="2">
    <source>
        <dbReference type="EMBL" id="CAL1531997.1"/>
    </source>
</evidence>
<feature type="non-terminal residue" evidence="2">
    <location>
        <position position="469"/>
    </location>
</feature>
<keyword evidence="3" id="KW-1185">Reference proteome</keyword>
<feature type="compositionally biased region" description="Basic and acidic residues" evidence="1">
    <location>
        <begin position="54"/>
        <end position="64"/>
    </location>
</feature>
<protein>
    <submittedName>
        <fullName evidence="2">Uncharacterized protein</fullName>
    </submittedName>
</protein>
<feature type="region of interest" description="Disordered" evidence="1">
    <location>
        <begin position="331"/>
        <end position="413"/>
    </location>
</feature>